<proteinExistence type="inferred from homology"/>
<name>A0A1H2RE04_9BACI</name>
<evidence type="ECO:0000256" key="8">
    <source>
        <dbReference type="ARBA" id="ARBA00022989"/>
    </source>
</evidence>
<evidence type="ECO:0000256" key="2">
    <source>
        <dbReference type="ARBA" id="ARBA00009165"/>
    </source>
</evidence>
<evidence type="ECO:0000256" key="4">
    <source>
        <dbReference type="ARBA" id="ARBA00022475"/>
    </source>
</evidence>
<keyword evidence="4" id="KW-1003">Cell membrane</keyword>
<dbReference type="PANTHER" id="PTHR36844">
    <property type="entry name" value="PROTEASE PRSW"/>
    <property type="match status" value="1"/>
</dbReference>
<dbReference type="InterPro" id="IPR023596">
    <property type="entry name" value="Peptidase_PrsW_arch/bac"/>
</dbReference>
<comment type="subcellular location">
    <subcellularLocation>
        <location evidence="1">Cell membrane</location>
        <topology evidence="1">Multi-pass membrane protein</topology>
    </subcellularLocation>
</comment>
<evidence type="ECO:0000256" key="10">
    <source>
        <dbReference type="ARBA" id="ARBA00030345"/>
    </source>
</evidence>
<organism evidence="12 13">
    <name type="scientific">Marinococcus luteus</name>
    <dbReference type="NCBI Taxonomy" id="1122204"/>
    <lineage>
        <taxon>Bacteria</taxon>
        <taxon>Bacillati</taxon>
        <taxon>Bacillota</taxon>
        <taxon>Bacilli</taxon>
        <taxon>Bacillales</taxon>
        <taxon>Bacillaceae</taxon>
        <taxon>Marinococcus</taxon>
    </lineage>
</organism>
<feature type="transmembrane region" description="Helical" evidence="11">
    <location>
        <begin position="29"/>
        <end position="49"/>
    </location>
</feature>
<feature type="transmembrane region" description="Helical" evidence="11">
    <location>
        <begin position="157"/>
        <end position="179"/>
    </location>
</feature>
<evidence type="ECO:0000313" key="13">
    <source>
        <dbReference type="Proteomes" id="UP000199488"/>
    </source>
</evidence>
<keyword evidence="7" id="KW-0378">Hydrolase</keyword>
<protein>
    <recommendedName>
        <fullName evidence="3">Protease PrsW</fullName>
    </recommendedName>
    <alternativeName>
        <fullName evidence="10">Protease responsible for activating sigma-W</fullName>
    </alternativeName>
</protein>
<dbReference type="NCBIfam" id="NF033739">
    <property type="entry name" value="intramemb_PrsW"/>
    <property type="match status" value="1"/>
</dbReference>
<dbReference type="Proteomes" id="UP000199488">
    <property type="component" value="Unassembled WGS sequence"/>
</dbReference>
<evidence type="ECO:0000256" key="9">
    <source>
        <dbReference type="ARBA" id="ARBA00023136"/>
    </source>
</evidence>
<dbReference type="Pfam" id="PF13367">
    <property type="entry name" value="PrsW-protease"/>
    <property type="match status" value="1"/>
</dbReference>
<dbReference type="STRING" id="1122204.SAMN05421781_0720"/>
<dbReference type="GO" id="GO:0005886">
    <property type="term" value="C:plasma membrane"/>
    <property type="evidence" value="ECO:0007669"/>
    <property type="project" value="UniProtKB-SubCell"/>
</dbReference>
<dbReference type="PIRSF" id="PIRSF016933">
    <property type="entry name" value="PrsW"/>
    <property type="match status" value="1"/>
</dbReference>
<evidence type="ECO:0000256" key="1">
    <source>
        <dbReference type="ARBA" id="ARBA00004651"/>
    </source>
</evidence>
<dbReference type="EMBL" id="FNNC01000001">
    <property type="protein sequence ID" value="SDW17601.1"/>
    <property type="molecule type" value="Genomic_DNA"/>
</dbReference>
<feature type="transmembrane region" description="Helical" evidence="11">
    <location>
        <begin position="185"/>
        <end position="201"/>
    </location>
</feature>
<keyword evidence="5" id="KW-0645">Protease</keyword>
<evidence type="ECO:0000256" key="5">
    <source>
        <dbReference type="ARBA" id="ARBA00022670"/>
    </source>
</evidence>
<gene>
    <name evidence="12" type="ORF">SAMN05421781_0720</name>
</gene>
<evidence type="ECO:0000313" key="12">
    <source>
        <dbReference type="EMBL" id="SDW17601.1"/>
    </source>
</evidence>
<keyword evidence="9 11" id="KW-0472">Membrane</keyword>
<keyword evidence="8 11" id="KW-1133">Transmembrane helix</keyword>
<accession>A0A1H2RE04</accession>
<comment type="similarity">
    <text evidence="2">Belongs to the protease PrsW family.</text>
</comment>
<keyword evidence="13" id="KW-1185">Reference proteome</keyword>
<dbReference type="PANTHER" id="PTHR36844:SF1">
    <property type="entry name" value="PROTEASE PRSW"/>
    <property type="match status" value="1"/>
</dbReference>
<sequence length="210" mass="23460">MAALAPAVALLIYFTLKRRADVERRLPVIRAFVIGVLIVFPVLVIEHALETEGVSMPLFAAQYTQAAVLEEGIKFFLLYTFVLRFAPIKNTYDGVIYGLSLSLGFASLENILYLIANGIETAFTRALLPVTVHALLGVIMGYYAVSAKRASRHGRRLFSFFLALAIPLIFHGLYDYILSASLGNILYYLIPFMLFLWWFALSKANKANAK</sequence>
<evidence type="ECO:0000256" key="7">
    <source>
        <dbReference type="ARBA" id="ARBA00022801"/>
    </source>
</evidence>
<evidence type="ECO:0000256" key="3">
    <source>
        <dbReference type="ARBA" id="ARBA00018997"/>
    </source>
</evidence>
<reference evidence="12 13" key="1">
    <citation type="submission" date="2016-10" db="EMBL/GenBank/DDBJ databases">
        <authorList>
            <person name="de Groot N.N."/>
        </authorList>
    </citation>
    <scope>NUCLEOTIDE SEQUENCE [LARGE SCALE GENOMIC DNA]</scope>
    <source>
        <strain evidence="12 13">DSM 23126</strain>
    </source>
</reference>
<dbReference type="GO" id="GO:0008233">
    <property type="term" value="F:peptidase activity"/>
    <property type="evidence" value="ECO:0007669"/>
    <property type="project" value="UniProtKB-KW"/>
</dbReference>
<keyword evidence="6 11" id="KW-0812">Transmembrane</keyword>
<dbReference type="InterPro" id="IPR026898">
    <property type="entry name" value="PrsW"/>
</dbReference>
<feature type="transmembrane region" description="Helical" evidence="11">
    <location>
        <begin position="94"/>
        <end position="116"/>
    </location>
</feature>
<evidence type="ECO:0000256" key="11">
    <source>
        <dbReference type="SAM" id="Phobius"/>
    </source>
</evidence>
<dbReference type="GO" id="GO:0006508">
    <property type="term" value="P:proteolysis"/>
    <property type="evidence" value="ECO:0007669"/>
    <property type="project" value="UniProtKB-KW"/>
</dbReference>
<feature type="transmembrane region" description="Helical" evidence="11">
    <location>
        <begin position="122"/>
        <end position="145"/>
    </location>
</feature>
<dbReference type="AlphaFoldDB" id="A0A1H2RE04"/>
<evidence type="ECO:0000256" key="6">
    <source>
        <dbReference type="ARBA" id="ARBA00022692"/>
    </source>
</evidence>